<feature type="region of interest" description="Disordered" evidence="1">
    <location>
        <begin position="315"/>
        <end position="339"/>
    </location>
</feature>
<evidence type="ECO:0008006" key="5">
    <source>
        <dbReference type="Google" id="ProtNLM"/>
    </source>
</evidence>
<comment type="caution">
    <text evidence="3">The sequence shown here is derived from an EMBL/GenBank/DDBJ whole genome shotgun (WGS) entry which is preliminary data.</text>
</comment>
<keyword evidence="2" id="KW-0812">Transmembrane</keyword>
<name>A0ABP4JS21_9MICO</name>
<keyword evidence="2" id="KW-0472">Membrane</keyword>
<keyword evidence="2" id="KW-1133">Transmembrane helix</keyword>
<accession>A0ABP4JS21</accession>
<evidence type="ECO:0000313" key="4">
    <source>
        <dbReference type="Proteomes" id="UP001501266"/>
    </source>
</evidence>
<dbReference type="EMBL" id="BAAAKK010000006">
    <property type="protein sequence ID" value="GAA1426381.1"/>
    <property type="molecule type" value="Genomic_DNA"/>
</dbReference>
<keyword evidence="4" id="KW-1185">Reference proteome</keyword>
<evidence type="ECO:0000313" key="3">
    <source>
        <dbReference type="EMBL" id="GAA1426381.1"/>
    </source>
</evidence>
<evidence type="ECO:0000256" key="1">
    <source>
        <dbReference type="SAM" id="MobiDB-lite"/>
    </source>
</evidence>
<gene>
    <name evidence="3" type="ORF">GCM10009640_27390</name>
</gene>
<sequence>MRRILRAHSADRDRGAAMVVVIGISALVLALLATAISIVVSGQRYARQDVSWNGALAAAYAGVEEYQSRIAADWSYVYKGNPQAPFSSTSELTPDASNPALGFDDSWATVPGSNGSAEFRYEVDSSAYDGYGTLRLRSTGRVGQEVRTVVADLRQDGFLKYLYFTDFEVQDPWQSGESASCGTYFWSRPSTGCAAIHFGGGDQVEGRVHSNDVIFTCQATFHDEVSTAWTGRDSSTGMRFKRIPGCTSGERTTFQRPDPQGGGPFYRNRLEMPQTNIDIRADALEWGCVFTGPTRITMQADGFMRVRSPLSRVTRPGAVVSNPSGCGTVGTGTDQLGSTNGARIPVPENGAIYVQNANRAVGDPNYHASKPSYCTNSSNSNGVGYPAVGEVVPSAIGSVAAYGCTNGDIFVEGVVDGQVTLAAENYVYVVGDIKYEDSERDILGLIGNSMVWVHNPAFSCQTSYSPDRCSINSPNRRIDAAIMSLRSFSVQNVTKVGDTDGILTVNGSIVQRYRGVVRQYSGYIKNYQYDDRLLFRSPPHFLSPMNSNYGVSTWVETDAIDVDESW</sequence>
<evidence type="ECO:0000256" key="2">
    <source>
        <dbReference type="SAM" id="Phobius"/>
    </source>
</evidence>
<feature type="compositionally biased region" description="Polar residues" evidence="1">
    <location>
        <begin position="321"/>
        <end position="339"/>
    </location>
</feature>
<reference evidence="4" key="1">
    <citation type="journal article" date="2019" name="Int. J. Syst. Evol. Microbiol.">
        <title>The Global Catalogue of Microorganisms (GCM) 10K type strain sequencing project: providing services to taxonomists for standard genome sequencing and annotation.</title>
        <authorList>
            <consortium name="The Broad Institute Genomics Platform"/>
            <consortium name="The Broad Institute Genome Sequencing Center for Infectious Disease"/>
            <person name="Wu L."/>
            <person name="Ma J."/>
        </authorList>
    </citation>
    <scope>NUCLEOTIDE SEQUENCE [LARGE SCALE GENOMIC DNA]</scope>
    <source>
        <strain evidence="4">JCM 12398</strain>
    </source>
</reference>
<proteinExistence type="predicted"/>
<organism evidence="3 4">
    <name type="scientific">Agrococcus citreus</name>
    <dbReference type="NCBI Taxonomy" id="84643"/>
    <lineage>
        <taxon>Bacteria</taxon>
        <taxon>Bacillati</taxon>
        <taxon>Actinomycetota</taxon>
        <taxon>Actinomycetes</taxon>
        <taxon>Micrococcales</taxon>
        <taxon>Microbacteriaceae</taxon>
        <taxon>Agrococcus</taxon>
    </lineage>
</organism>
<feature type="transmembrane region" description="Helical" evidence="2">
    <location>
        <begin position="16"/>
        <end position="40"/>
    </location>
</feature>
<protein>
    <recommendedName>
        <fullName evidence="5">DUF4900 domain-containing protein</fullName>
    </recommendedName>
</protein>
<dbReference type="Proteomes" id="UP001501266">
    <property type="component" value="Unassembled WGS sequence"/>
</dbReference>